<dbReference type="InterPro" id="IPR027417">
    <property type="entry name" value="P-loop_NTPase"/>
</dbReference>
<reference evidence="4" key="1">
    <citation type="journal article" date="2019" name="Int. J. Syst. Evol. Microbiol.">
        <title>The Global Catalogue of Microorganisms (GCM) 10K type strain sequencing project: providing services to taxonomists for standard genome sequencing and annotation.</title>
        <authorList>
            <consortium name="The Broad Institute Genomics Platform"/>
            <consortium name="The Broad Institute Genome Sequencing Center for Infectious Disease"/>
            <person name="Wu L."/>
            <person name="Ma J."/>
        </authorList>
    </citation>
    <scope>NUCLEOTIDE SEQUENCE [LARGE SCALE GENOMIC DNA]</scope>
    <source>
        <strain evidence="4">JCM 16704</strain>
    </source>
</reference>
<name>A0ABP7Y677_9SPHI</name>
<evidence type="ECO:0000256" key="1">
    <source>
        <dbReference type="SAM" id="Phobius"/>
    </source>
</evidence>
<dbReference type="SMART" id="SM00487">
    <property type="entry name" value="DEXDc"/>
    <property type="match status" value="1"/>
</dbReference>
<gene>
    <name evidence="3" type="ORF">GCM10022216_01350</name>
</gene>
<feature type="transmembrane region" description="Helical" evidence="1">
    <location>
        <begin position="720"/>
        <end position="741"/>
    </location>
</feature>
<evidence type="ECO:0000313" key="4">
    <source>
        <dbReference type="Proteomes" id="UP001500101"/>
    </source>
</evidence>
<dbReference type="InterPro" id="IPR006935">
    <property type="entry name" value="Helicase/UvrB_N"/>
</dbReference>
<dbReference type="Proteomes" id="UP001500101">
    <property type="component" value="Unassembled WGS sequence"/>
</dbReference>
<organism evidence="3 4">
    <name type="scientific">Sphingobacterium kyonggiense</name>
    <dbReference type="NCBI Taxonomy" id="714075"/>
    <lineage>
        <taxon>Bacteria</taxon>
        <taxon>Pseudomonadati</taxon>
        <taxon>Bacteroidota</taxon>
        <taxon>Sphingobacteriia</taxon>
        <taxon>Sphingobacteriales</taxon>
        <taxon>Sphingobacteriaceae</taxon>
        <taxon>Sphingobacterium</taxon>
    </lineage>
</organism>
<accession>A0ABP7Y677</accession>
<dbReference type="PANTHER" id="PTHR47396:SF1">
    <property type="entry name" value="ATP-DEPENDENT HELICASE IRC3-RELATED"/>
    <property type="match status" value="1"/>
</dbReference>
<keyword evidence="1" id="KW-0472">Membrane</keyword>
<dbReference type="EMBL" id="BAAAZI010000001">
    <property type="protein sequence ID" value="GAA4131345.1"/>
    <property type="molecule type" value="Genomic_DNA"/>
</dbReference>
<dbReference type="Gene3D" id="3.40.50.300">
    <property type="entry name" value="P-loop containing nucleotide triphosphate hydrolases"/>
    <property type="match status" value="2"/>
</dbReference>
<feature type="domain" description="Helicase ATP-binding" evidence="2">
    <location>
        <begin position="25"/>
        <end position="208"/>
    </location>
</feature>
<dbReference type="PANTHER" id="PTHR47396">
    <property type="entry name" value="TYPE I RESTRICTION ENZYME ECOKI R PROTEIN"/>
    <property type="match status" value="1"/>
</dbReference>
<dbReference type="Pfam" id="PF04851">
    <property type="entry name" value="ResIII"/>
    <property type="match status" value="1"/>
</dbReference>
<dbReference type="InterPro" id="IPR050742">
    <property type="entry name" value="Helicase_Restrict-Modif_Enz"/>
</dbReference>
<keyword evidence="1" id="KW-1133">Transmembrane helix</keyword>
<proteinExistence type="predicted"/>
<evidence type="ECO:0000313" key="3">
    <source>
        <dbReference type="EMBL" id="GAA4131345.1"/>
    </source>
</evidence>
<dbReference type="InterPro" id="IPR014001">
    <property type="entry name" value="Helicase_ATP-bd"/>
</dbReference>
<sequence>MSIFSSDIAFKYPWRNYQQRVLNDLASHLKDDHLHVIAPPGSGKTVLGLEVMLRIGNGTLILAPTLAIRNQWIERFVELFIQSDQEPDWISRDIRNPKLLTVVTYQGLHAACHDNQAESIIIDFKHETDVREKKKSNYFLLPQIVSNLKKVGIKTLILDEAHHLKNEWWLTLDQIKKELNPKIVGLTATPPYDVSRMEWMRYMTMNGPIDAEISVPELIKAGDLCPHQDFVYFSSLGLVETEKIRQIRSQGKIFFNEIVQDPTLLQAIKEHPFMLAPLEHDFQIHENLAFYSACLIFLSYHQQELDQQHFELLGRPKEESQLKLPDLDYEWMEELLKQVLFDEKGYFAMKYKEFQDTWQRKLRRAGILERKRIGFEKQQDILKYLSNSNAKLSSINQIVDFEFQTLGKELRQVILTDYVRKEYLDTISENNIELQKIGVVPIFEQLRRNNDNNKLLGVLTGTLVILPESAIATFNKLCLHMGRVVEYVQSTLPADPNFQIIRVNDQNRDAIVLLVTKLFELGEIEILIGTKALLGEGWDAPSINSLILASVIGSFVSSNQMRGRAIRTNLMVPNKTSNIWHLATIDPTSSTGGAELDLIRRRFRNFVGISEKENGGIENGFSRLGIPEDLEPHSCDDINKNTLALAKQRARLSEQWKTAIKQGTQLIEEIKLPIFEPEQYNQVKAAEMHKTIRNMVATCTGAIALYLEWSTQAIANLSKFVGVHSSTAIMGMIGVWTVFFARRTFRTFKYYTLYRDISLDIYHIGNALTKTLVECKMFTTPIKDLKVLTYANDQGSVYCHLDGGTSFEKSMFVEMIQEIVDHIGNPRYIIIRKSKVFKIIHQQDFHAVPELLGKKAALANSFAKNWENEVGKCELFFTRSIAGRRLLIQSKVKALANHLSDDSTVQHVHVWR</sequence>
<keyword evidence="4" id="KW-1185">Reference proteome</keyword>
<dbReference type="SUPFAM" id="SSF52540">
    <property type="entry name" value="P-loop containing nucleoside triphosphate hydrolases"/>
    <property type="match status" value="1"/>
</dbReference>
<protein>
    <recommendedName>
        <fullName evidence="2">Helicase ATP-binding domain-containing protein</fullName>
    </recommendedName>
</protein>
<evidence type="ECO:0000259" key="2">
    <source>
        <dbReference type="PROSITE" id="PS51192"/>
    </source>
</evidence>
<comment type="caution">
    <text evidence="3">The sequence shown here is derived from an EMBL/GenBank/DDBJ whole genome shotgun (WGS) entry which is preliminary data.</text>
</comment>
<dbReference type="PROSITE" id="PS51192">
    <property type="entry name" value="HELICASE_ATP_BIND_1"/>
    <property type="match status" value="1"/>
</dbReference>
<dbReference type="RefSeq" id="WP_344672757.1">
    <property type="nucleotide sequence ID" value="NZ_BAAAZI010000001.1"/>
</dbReference>
<keyword evidence="1" id="KW-0812">Transmembrane</keyword>
<dbReference type="CDD" id="cd18785">
    <property type="entry name" value="SF2_C"/>
    <property type="match status" value="1"/>
</dbReference>